<proteinExistence type="predicted"/>
<organism evidence="2 3">
    <name type="scientific">Cronartium quercuum f. sp. fusiforme G11</name>
    <dbReference type="NCBI Taxonomy" id="708437"/>
    <lineage>
        <taxon>Eukaryota</taxon>
        <taxon>Fungi</taxon>
        <taxon>Dikarya</taxon>
        <taxon>Basidiomycota</taxon>
        <taxon>Pucciniomycotina</taxon>
        <taxon>Pucciniomycetes</taxon>
        <taxon>Pucciniales</taxon>
        <taxon>Coleosporiaceae</taxon>
        <taxon>Cronartium</taxon>
    </lineage>
</organism>
<dbReference type="Proteomes" id="UP000886653">
    <property type="component" value="Unassembled WGS sequence"/>
</dbReference>
<feature type="region of interest" description="Disordered" evidence="1">
    <location>
        <begin position="136"/>
        <end position="156"/>
    </location>
</feature>
<evidence type="ECO:0000313" key="2">
    <source>
        <dbReference type="EMBL" id="KAG0144064.1"/>
    </source>
</evidence>
<name>A0A9P6NH74_9BASI</name>
<evidence type="ECO:0000313" key="3">
    <source>
        <dbReference type="Proteomes" id="UP000886653"/>
    </source>
</evidence>
<comment type="caution">
    <text evidence="2">The sequence shown here is derived from an EMBL/GenBank/DDBJ whole genome shotgun (WGS) entry which is preliminary data.</text>
</comment>
<feature type="region of interest" description="Disordered" evidence="1">
    <location>
        <begin position="304"/>
        <end position="331"/>
    </location>
</feature>
<dbReference type="AlphaFoldDB" id="A0A9P6NH74"/>
<reference evidence="2" key="1">
    <citation type="submission" date="2013-11" db="EMBL/GenBank/DDBJ databases">
        <title>Genome sequence of the fusiform rust pathogen reveals effectors for host alternation and coevolution with pine.</title>
        <authorList>
            <consortium name="DOE Joint Genome Institute"/>
            <person name="Smith K."/>
            <person name="Pendleton A."/>
            <person name="Kubisiak T."/>
            <person name="Anderson C."/>
            <person name="Salamov A."/>
            <person name="Aerts A."/>
            <person name="Riley R."/>
            <person name="Clum A."/>
            <person name="Lindquist E."/>
            <person name="Ence D."/>
            <person name="Campbell M."/>
            <person name="Kronenberg Z."/>
            <person name="Feau N."/>
            <person name="Dhillon B."/>
            <person name="Hamelin R."/>
            <person name="Burleigh J."/>
            <person name="Smith J."/>
            <person name="Yandell M."/>
            <person name="Nelson C."/>
            <person name="Grigoriev I."/>
            <person name="Davis J."/>
        </authorList>
    </citation>
    <scope>NUCLEOTIDE SEQUENCE</scope>
    <source>
        <strain evidence="2">G11</strain>
    </source>
</reference>
<evidence type="ECO:0000256" key="1">
    <source>
        <dbReference type="SAM" id="MobiDB-lite"/>
    </source>
</evidence>
<accession>A0A9P6NH74</accession>
<keyword evidence="3" id="KW-1185">Reference proteome</keyword>
<protein>
    <submittedName>
        <fullName evidence="2">Uncharacterized protein</fullName>
    </submittedName>
</protein>
<feature type="compositionally biased region" description="Polar residues" evidence="1">
    <location>
        <begin position="218"/>
        <end position="230"/>
    </location>
</feature>
<dbReference type="EMBL" id="MU167303">
    <property type="protein sequence ID" value="KAG0144064.1"/>
    <property type="molecule type" value="Genomic_DNA"/>
</dbReference>
<sequence length="331" mass="36104">MAYHPRSHSLDSEAIYDIPLYESEDHALVRLPVECKLFHLVSDHQIQLASGPLALLKPVPLRPSNTTAPELSSEVLLILQVGLATFPIHRHTPFGTTTACAFSYLFKPDLPGLPMTGYIKLTLPFRPIDAFPTILQPGQITPPRPSEPEAGEPPPPELVALRDSFEQVLVEQEILEGQSLLQAAAEELSKAFLHRSRSVVSRWAPQRIQKVKKDDPQLSASNPTGETRSTFLPGSLASTFDRWSMRFGKQLAQRLPPLSKSAVEQATDRVGQGPGSLSLNVVSEADLTVKDVAKLVIKSPSVGGDEMVVRDRGGGVNQDEGEVTEASFVVE</sequence>
<feature type="region of interest" description="Disordered" evidence="1">
    <location>
        <begin position="210"/>
        <end position="230"/>
    </location>
</feature>
<gene>
    <name evidence="2" type="ORF">CROQUDRAFT_95470</name>
</gene>
<feature type="compositionally biased region" description="Pro residues" evidence="1">
    <location>
        <begin position="140"/>
        <end position="156"/>
    </location>
</feature>